<evidence type="ECO:0000256" key="9">
    <source>
        <dbReference type="ARBA" id="ARBA00023235"/>
    </source>
</evidence>
<keyword evidence="9 10" id="KW-0413">Isomerase</keyword>
<evidence type="ECO:0000313" key="13">
    <source>
        <dbReference type="Proteomes" id="UP000007879"/>
    </source>
</evidence>
<sequence length="265" mass="29172">MSVWVGSRLLRFLSSSRYFSLSTLKQGHRSMATGASNVTYLGQEAAQQFDNALFYDYEYSIDQLMEIAGLCCAQALAKVYPKKPSKVLIVCGPGNNGGDGLAAARHLLSFGYNVNIFYPKRTNKPIYNILVTQCTKLSIPFLTELPSPEDINAQYSILLDAIFGFSFKGSVRSPFDHVLSVLQKCQVPICSVDVPSGWDVEKGDVTGSGLNPDVLISLTCPKICARYFTGRHFLGLRVVPPELAQRFNVKLPSYPGTDQITEILP</sequence>
<keyword evidence="4 10" id="KW-0479">Metal-binding</keyword>
<comment type="catalytic activity">
    <reaction evidence="2 10">
        <text>(6R)-NADPHX = (6S)-NADPHX</text>
        <dbReference type="Rhea" id="RHEA:32227"/>
        <dbReference type="ChEBI" id="CHEBI:64076"/>
        <dbReference type="ChEBI" id="CHEBI:64077"/>
        <dbReference type="EC" id="5.1.99.6"/>
    </reaction>
</comment>
<feature type="binding site" evidence="10">
    <location>
        <position position="160"/>
    </location>
    <ligand>
        <name>K(+)</name>
        <dbReference type="ChEBI" id="CHEBI:29103"/>
    </ligand>
</feature>
<dbReference type="InParanoid" id="A0A1X7V665"/>
<dbReference type="PANTHER" id="PTHR13232:SF10">
    <property type="entry name" value="NAD(P)H-HYDRATE EPIMERASE"/>
    <property type="match status" value="1"/>
</dbReference>
<evidence type="ECO:0000256" key="2">
    <source>
        <dbReference type="ARBA" id="ARBA00000909"/>
    </source>
</evidence>
<keyword evidence="7 10" id="KW-0630">Potassium</keyword>
<dbReference type="eggNOG" id="KOG2585">
    <property type="taxonomic scope" value="Eukaryota"/>
</dbReference>
<dbReference type="InterPro" id="IPR036652">
    <property type="entry name" value="YjeF_N_dom_sf"/>
</dbReference>
<dbReference type="PROSITE" id="PS51385">
    <property type="entry name" value="YJEF_N"/>
    <property type="match status" value="1"/>
</dbReference>
<dbReference type="InterPro" id="IPR004443">
    <property type="entry name" value="YjeF_N_dom"/>
</dbReference>
<gene>
    <name evidence="12" type="primary">100638894</name>
</gene>
<proteinExistence type="inferred from homology"/>
<feature type="binding site" evidence="10">
    <location>
        <position position="96"/>
    </location>
    <ligand>
        <name>K(+)</name>
        <dbReference type="ChEBI" id="CHEBI:29103"/>
    </ligand>
</feature>
<dbReference type="Gene3D" id="3.40.50.10260">
    <property type="entry name" value="YjeF N-terminal domain"/>
    <property type="match status" value="1"/>
</dbReference>
<dbReference type="STRING" id="400682.A0A1X7V665"/>
<dbReference type="NCBIfam" id="TIGR00197">
    <property type="entry name" value="yjeF_nterm"/>
    <property type="match status" value="1"/>
</dbReference>
<evidence type="ECO:0000313" key="12">
    <source>
        <dbReference type="EnsemblMetazoa" id="Aqu2.1.35760_001"/>
    </source>
</evidence>
<evidence type="ECO:0000256" key="8">
    <source>
        <dbReference type="ARBA" id="ARBA00023027"/>
    </source>
</evidence>
<dbReference type="OrthoDB" id="10064708at2759"/>
<dbReference type="InterPro" id="IPR032976">
    <property type="entry name" value="YJEFN_prot_NAXE-like"/>
</dbReference>
<evidence type="ECO:0000259" key="11">
    <source>
        <dbReference type="PROSITE" id="PS51385"/>
    </source>
</evidence>
<keyword evidence="8 10" id="KW-0520">NAD</keyword>
<dbReference type="GO" id="GO:0005739">
    <property type="term" value="C:mitochondrion"/>
    <property type="evidence" value="ECO:0007669"/>
    <property type="project" value="TreeGrafter"/>
</dbReference>
<dbReference type="HAMAP" id="MF_01966">
    <property type="entry name" value="NADHX_epimerase"/>
    <property type="match status" value="1"/>
</dbReference>
<feature type="binding site" evidence="10">
    <location>
        <begin position="164"/>
        <end position="170"/>
    </location>
    <ligand>
        <name>(6S)-NADPHX</name>
        <dbReference type="ChEBI" id="CHEBI:64076"/>
    </ligand>
</feature>
<comment type="similarity">
    <text evidence="10">Belongs to the NnrE/AIBP family.</text>
</comment>
<reference evidence="12" key="2">
    <citation type="submission" date="2017-05" db="UniProtKB">
        <authorList>
            <consortium name="EnsemblMetazoa"/>
        </authorList>
    </citation>
    <scope>IDENTIFICATION</scope>
</reference>
<dbReference type="EC" id="5.1.99.6" evidence="3 10"/>
<feature type="domain" description="YjeF N-terminal" evidence="11">
    <location>
        <begin position="46"/>
        <end position="251"/>
    </location>
</feature>
<feature type="binding site" evidence="10">
    <location>
        <begin position="95"/>
        <end position="99"/>
    </location>
    <ligand>
        <name>(6S)-NADPHX</name>
        <dbReference type="ChEBI" id="CHEBI:64076"/>
    </ligand>
</feature>
<dbReference type="Proteomes" id="UP000007879">
    <property type="component" value="Unassembled WGS sequence"/>
</dbReference>
<dbReference type="GO" id="GO:0052856">
    <property type="term" value="F:NAD(P)HX epimerase activity"/>
    <property type="evidence" value="ECO:0007669"/>
    <property type="project" value="UniProtKB-UniRule"/>
</dbReference>
<accession>A0A1X7V665</accession>
<dbReference type="GO" id="GO:0000166">
    <property type="term" value="F:nucleotide binding"/>
    <property type="evidence" value="ECO:0007669"/>
    <property type="project" value="UniProtKB-KW"/>
</dbReference>
<evidence type="ECO:0000256" key="4">
    <source>
        <dbReference type="ARBA" id="ARBA00022723"/>
    </source>
</evidence>
<dbReference type="GO" id="GO:0046872">
    <property type="term" value="F:metal ion binding"/>
    <property type="evidence" value="ECO:0007669"/>
    <property type="project" value="UniProtKB-KW"/>
</dbReference>
<dbReference type="KEGG" id="aqu:100638894"/>
<keyword evidence="6" id="KW-0521">NADP</keyword>
<reference evidence="13" key="1">
    <citation type="journal article" date="2010" name="Nature">
        <title>The Amphimedon queenslandica genome and the evolution of animal complexity.</title>
        <authorList>
            <person name="Srivastava M."/>
            <person name="Simakov O."/>
            <person name="Chapman J."/>
            <person name="Fahey B."/>
            <person name="Gauthier M.E."/>
            <person name="Mitros T."/>
            <person name="Richards G.S."/>
            <person name="Conaco C."/>
            <person name="Dacre M."/>
            <person name="Hellsten U."/>
            <person name="Larroux C."/>
            <person name="Putnam N.H."/>
            <person name="Stanke M."/>
            <person name="Adamska M."/>
            <person name="Darling A."/>
            <person name="Degnan S.M."/>
            <person name="Oakley T.H."/>
            <person name="Plachetzki D.C."/>
            <person name="Zhai Y."/>
            <person name="Adamski M."/>
            <person name="Calcino A."/>
            <person name="Cummins S.F."/>
            <person name="Goodstein D.M."/>
            <person name="Harris C."/>
            <person name="Jackson D.J."/>
            <person name="Leys S.P."/>
            <person name="Shu S."/>
            <person name="Woodcroft B.J."/>
            <person name="Vervoort M."/>
            <person name="Kosik K.S."/>
            <person name="Manning G."/>
            <person name="Degnan B.M."/>
            <person name="Rokhsar D.S."/>
        </authorList>
    </citation>
    <scope>NUCLEOTIDE SEQUENCE [LARGE SCALE GENOMIC DNA]</scope>
</reference>
<evidence type="ECO:0000256" key="6">
    <source>
        <dbReference type="ARBA" id="ARBA00022857"/>
    </source>
</evidence>
<dbReference type="Pfam" id="PF03853">
    <property type="entry name" value="YjeF_N"/>
    <property type="match status" value="1"/>
</dbReference>
<name>A0A1X7V665_AMPQE</name>
<dbReference type="PANTHER" id="PTHR13232">
    <property type="entry name" value="NAD(P)H-HYDRATE EPIMERASE"/>
    <property type="match status" value="1"/>
</dbReference>
<protein>
    <recommendedName>
        <fullName evidence="3 10">NAD(P)H-hydrate epimerase</fullName>
        <ecNumber evidence="3 10">5.1.99.6</ecNumber>
    </recommendedName>
    <alternativeName>
        <fullName evidence="10">NAD(P)HX epimerase</fullName>
    </alternativeName>
</protein>
<comment type="function">
    <text evidence="10">Catalyzes the epimerization of the S- and R-forms of NAD(P)HX, a damaged form of NAD(P)H that is a result of enzymatic or heat-dependent hydration. This is a prerequisite for the S-specific NAD(P)H-hydrate dehydratase to allow the repair of both epimers of NAD(P)HX.</text>
</comment>
<evidence type="ECO:0000256" key="1">
    <source>
        <dbReference type="ARBA" id="ARBA00000013"/>
    </source>
</evidence>
<keyword evidence="13" id="KW-1185">Reference proteome</keyword>
<evidence type="ECO:0000256" key="3">
    <source>
        <dbReference type="ARBA" id="ARBA00012228"/>
    </source>
</evidence>
<evidence type="ECO:0000256" key="7">
    <source>
        <dbReference type="ARBA" id="ARBA00022958"/>
    </source>
</evidence>
<comment type="catalytic activity">
    <reaction evidence="1 10">
        <text>(6R)-NADHX = (6S)-NADHX</text>
        <dbReference type="Rhea" id="RHEA:32215"/>
        <dbReference type="ChEBI" id="CHEBI:64074"/>
        <dbReference type="ChEBI" id="CHEBI:64075"/>
        <dbReference type="EC" id="5.1.99.6"/>
    </reaction>
</comment>
<feature type="binding site" evidence="10">
    <location>
        <position position="193"/>
    </location>
    <ligand>
        <name>(6S)-NADPHX</name>
        <dbReference type="ChEBI" id="CHEBI:64076"/>
    </ligand>
</feature>
<evidence type="ECO:0000256" key="10">
    <source>
        <dbReference type="HAMAP-Rule" id="MF_03159"/>
    </source>
</evidence>
<dbReference type="AlphaFoldDB" id="A0A1X7V665"/>
<dbReference type="EnsemblMetazoa" id="Aqu2.1.35760_001">
    <property type="protein sequence ID" value="Aqu2.1.35760_001"/>
    <property type="gene ID" value="Aqu2.1.35760"/>
</dbReference>
<keyword evidence="5 10" id="KW-0547">Nucleotide-binding</keyword>
<dbReference type="SUPFAM" id="SSF64153">
    <property type="entry name" value="YjeF N-terminal domain-like"/>
    <property type="match status" value="1"/>
</dbReference>
<evidence type="ECO:0000256" key="5">
    <source>
        <dbReference type="ARBA" id="ARBA00022741"/>
    </source>
</evidence>
<feature type="binding site" evidence="10">
    <location>
        <position position="196"/>
    </location>
    <ligand>
        <name>K(+)</name>
        <dbReference type="ChEBI" id="CHEBI:29103"/>
    </ligand>
</feature>
<comment type="caution">
    <text evidence="10">Lacks conserved residue(s) required for the propagation of feature annotation.</text>
</comment>
<organism evidence="12">
    <name type="scientific">Amphimedon queenslandica</name>
    <name type="common">Sponge</name>
    <dbReference type="NCBI Taxonomy" id="400682"/>
    <lineage>
        <taxon>Eukaryota</taxon>
        <taxon>Metazoa</taxon>
        <taxon>Porifera</taxon>
        <taxon>Demospongiae</taxon>
        <taxon>Heteroscleromorpha</taxon>
        <taxon>Haplosclerida</taxon>
        <taxon>Niphatidae</taxon>
        <taxon>Amphimedon</taxon>
    </lineage>
</organism>
<dbReference type="OMA" id="RHLFHYG"/>
<dbReference type="EnsemblMetazoa" id="XM_003385452.3">
    <property type="protein sequence ID" value="XP_003385500.1"/>
    <property type="gene ID" value="LOC100638894"/>
</dbReference>
<comment type="cofactor">
    <cofactor evidence="10">
        <name>K(+)</name>
        <dbReference type="ChEBI" id="CHEBI:29103"/>
    </cofactor>
    <text evidence="10">Binds 1 potassium ion per subunit.</text>
</comment>